<dbReference type="SUPFAM" id="SSF53335">
    <property type="entry name" value="S-adenosyl-L-methionine-dependent methyltransferases"/>
    <property type="match status" value="1"/>
</dbReference>
<dbReference type="PANTHER" id="PTHR43861">
    <property type="entry name" value="TRANS-ACONITATE 2-METHYLTRANSFERASE-RELATED"/>
    <property type="match status" value="1"/>
</dbReference>
<dbReference type="RefSeq" id="WP_036062281.1">
    <property type="nucleotide sequence ID" value="NZ_CP011102.1"/>
</dbReference>
<dbReference type="Proteomes" id="UP000223060">
    <property type="component" value="Chromosome"/>
</dbReference>
<dbReference type="KEGG" id="lwi:UE46_08230"/>
<dbReference type="PANTHER" id="PTHR43861:SF3">
    <property type="entry name" value="PUTATIVE (AFU_ORTHOLOGUE AFUA_2G14390)-RELATED"/>
    <property type="match status" value="1"/>
</dbReference>
<dbReference type="InterPro" id="IPR029063">
    <property type="entry name" value="SAM-dependent_MTases_sf"/>
</dbReference>
<accession>A0A1S7FUA6</accession>
<dbReference type="CDD" id="cd02440">
    <property type="entry name" value="AdoMet_MTases"/>
    <property type="match status" value="1"/>
</dbReference>
<feature type="domain" description="Methyltransferase" evidence="2">
    <location>
        <begin position="37"/>
        <end position="156"/>
    </location>
</feature>
<name>A0A1S7FUA6_9LIST</name>
<protein>
    <submittedName>
        <fullName evidence="3">Methylase</fullName>
    </submittedName>
</protein>
<dbReference type="AlphaFoldDB" id="A0A1S7FUA6"/>
<organism evidence="3 4">
    <name type="scientific">Listeria weihenstephanensis</name>
    <dbReference type="NCBI Taxonomy" id="1006155"/>
    <lineage>
        <taxon>Bacteria</taxon>
        <taxon>Bacillati</taxon>
        <taxon>Bacillota</taxon>
        <taxon>Bacilli</taxon>
        <taxon>Bacillales</taxon>
        <taxon>Listeriaceae</taxon>
        <taxon>Listeria</taxon>
    </lineage>
</organism>
<evidence type="ECO:0000256" key="1">
    <source>
        <dbReference type="ARBA" id="ARBA00022679"/>
    </source>
</evidence>
<proteinExistence type="predicted"/>
<keyword evidence="1" id="KW-0808">Transferase</keyword>
<dbReference type="Gene3D" id="3.40.50.150">
    <property type="entry name" value="Vaccinia Virus protein VP39"/>
    <property type="match status" value="1"/>
</dbReference>
<dbReference type="EMBL" id="CP011102">
    <property type="protein sequence ID" value="AQY51031.1"/>
    <property type="molecule type" value="Genomic_DNA"/>
</dbReference>
<dbReference type="GO" id="GO:0032259">
    <property type="term" value="P:methylation"/>
    <property type="evidence" value="ECO:0007669"/>
    <property type="project" value="UniProtKB-KW"/>
</dbReference>
<dbReference type="InterPro" id="IPR025714">
    <property type="entry name" value="Methyltranfer_dom"/>
</dbReference>
<gene>
    <name evidence="3" type="ORF">UE46_08230</name>
</gene>
<reference evidence="4" key="1">
    <citation type="submission" date="2015-03" db="EMBL/GenBank/DDBJ databases">
        <authorList>
            <person name="Ferrari E."/>
            <person name="Walter M.C."/>
            <person name="Huptas C."/>
            <person name="Scherer S."/>
            <person name="Mueller-Herbst S."/>
        </authorList>
    </citation>
    <scope>NUCLEOTIDE SEQUENCE [LARGE SCALE GENOMIC DNA]</scope>
    <source>
        <strain evidence="4">LWP01</strain>
    </source>
</reference>
<keyword evidence="3" id="KW-0489">Methyltransferase</keyword>
<dbReference type="Pfam" id="PF13847">
    <property type="entry name" value="Methyltransf_31"/>
    <property type="match status" value="1"/>
</dbReference>
<sequence length="198" mass="22244">MEDNIFERMAKNYDSESRIELANIVASRVKKELMEAKNKTLIDYGSGTGLIGLQLTDLVNSITLIDSSEGMVEIIRDKIAQTNIQNARTLVADFTKDVSATKADIILVSLVLLHIPDTKLILERLYGTLNDGGKLIIVDFDKNERIDHPTVHNGFDANELKKWLASTGFESTDIDIFYHGEKVFMKQDADMFIAVSYK</sequence>
<evidence type="ECO:0000259" key="2">
    <source>
        <dbReference type="Pfam" id="PF13847"/>
    </source>
</evidence>
<evidence type="ECO:0000313" key="4">
    <source>
        <dbReference type="Proteomes" id="UP000223060"/>
    </source>
</evidence>
<dbReference type="GO" id="GO:0008168">
    <property type="term" value="F:methyltransferase activity"/>
    <property type="evidence" value="ECO:0007669"/>
    <property type="project" value="UniProtKB-KW"/>
</dbReference>
<evidence type="ECO:0000313" key="3">
    <source>
        <dbReference type="EMBL" id="AQY51031.1"/>
    </source>
</evidence>
<keyword evidence="4" id="KW-1185">Reference proteome</keyword>